<gene>
    <name evidence="1" type="ORF">Nkreftii_001319</name>
</gene>
<protein>
    <recommendedName>
        <fullName evidence="3">HPr kinase</fullName>
    </recommendedName>
</protein>
<proteinExistence type="predicted"/>
<dbReference type="SUPFAM" id="SSF53795">
    <property type="entry name" value="PEP carboxykinase-like"/>
    <property type="match status" value="1"/>
</dbReference>
<dbReference type="Proteomes" id="UP000593737">
    <property type="component" value="Chromosome"/>
</dbReference>
<dbReference type="Gene3D" id="3.40.50.300">
    <property type="entry name" value="P-loop containing nucleotide triphosphate hydrolases"/>
    <property type="match status" value="1"/>
</dbReference>
<evidence type="ECO:0000313" key="1">
    <source>
        <dbReference type="EMBL" id="QPD03545.1"/>
    </source>
</evidence>
<dbReference type="AlphaFoldDB" id="A0A7S8FCU8"/>
<evidence type="ECO:0008006" key="3">
    <source>
        <dbReference type="Google" id="ProtNLM"/>
    </source>
</evidence>
<dbReference type="EMBL" id="CP047423">
    <property type="protein sequence ID" value="QPD03545.1"/>
    <property type="molecule type" value="Genomic_DNA"/>
</dbReference>
<accession>A0A7S8FCU8</accession>
<dbReference type="InterPro" id="IPR027417">
    <property type="entry name" value="P-loop_NTPase"/>
</dbReference>
<evidence type="ECO:0000313" key="2">
    <source>
        <dbReference type="Proteomes" id="UP000593737"/>
    </source>
</evidence>
<reference evidence="1 2" key="1">
    <citation type="journal article" date="2020" name="ISME J.">
        <title>Enrichment and physiological characterization of a novel comammox Nitrospira indicates ammonium inhibition of complete nitrification.</title>
        <authorList>
            <person name="Sakoula D."/>
            <person name="Koch H."/>
            <person name="Frank J."/>
            <person name="Jetten M.S.M."/>
            <person name="van Kessel M.A.H.J."/>
            <person name="Lucker S."/>
        </authorList>
    </citation>
    <scope>NUCLEOTIDE SEQUENCE [LARGE SCALE GENOMIC DNA]</scope>
    <source>
        <strain evidence="1">Comreactor17</strain>
    </source>
</reference>
<name>A0A7S8FCU8_9BACT</name>
<sequence length="301" mass="33295">MDLTVQIGGYTVQVHEADYHPCLTWPLRPFDRFLAPSISSPDIQVDVTVVSPLPELPTGRLKFDSSHGCWKLFESKTGLLFESLDPKILQPRVRACISDDYRSVRAWILPDLADGQVGWSPMQLFNPLIEVCFLSYLAREGGILLHASGLSFCEQGYVFTGPSGAGKSTIAEIFADRGATVLSDERVIVRMGNPGFVLFGTPWVGSGQYAANALAPMTALYCIQHGRERHRIDLLKPSTVVTRMLQQAFLPHWDRSGVATTLEVLTSLTTTMPCRGLAFLNQLDIVDFLLDRSSELHTTVL</sequence>
<organism evidence="1 2">
    <name type="scientific">Candidatus Nitrospira kreftii</name>
    <dbReference type="NCBI Taxonomy" id="2652173"/>
    <lineage>
        <taxon>Bacteria</taxon>
        <taxon>Pseudomonadati</taxon>
        <taxon>Nitrospirota</taxon>
        <taxon>Nitrospiria</taxon>
        <taxon>Nitrospirales</taxon>
        <taxon>Nitrospiraceae</taxon>
        <taxon>Nitrospira</taxon>
    </lineage>
</organism>
<dbReference type="KEGG" id="nkf:Nkreftii_001319"/>